<evidence type="ECO:0000313" key="2">
    <source>
        <dbReference type="Proteomes" id="UP000276940"/>
    </source>
</evidence>
<dbReference type="AlphaFoldDB" id="A0A3M6SFZ3"/>
<dbReference type="GO" id="GO:0003677">
    <property type="term" value="F:DNA binding"/>
    <property type="evidence" value="ECO:0007669"/>
    <property type="project" value="InterPro"/>
</dbReference>
<dbReference type="InterPro" id="IPR011029">
    <property type="entry name" value="DEATH-like_dom_sf"/>
</dbReference>
<evidence type="ECO:0000313" key="1">
    <source>
        <dbReference type="EMBL" id="RMX26359.1"/>
    </source>
</evidence>
<dbReference type="RefSeq" id="WP_124216006.1">
    <property type="nucleotide sequence ID" value="NZ_PTLS01000018.1"/>
</dbReference>
<dbReference type="EMBL" id="PTLS01000018">
    <property type="protein sequence ID" value="RMX26359.1"/>
    <property type="molecule type" value="Genomic_DNA"/>
</dbReference>
<accession>A0A3M6SFZ3</accession>
<protein>
    <recommendedName>
        <fullName evidence="3">XRE family transcriptional regulator</fullName>
    </recommendedName>
</protein>
<proteinExistence type="predicted"/>
<name>A0A3M6SFZ3_LIMRT</name>
<reference evidence="1 2" key="1">
    <citation type="journal article" date="2018" name="J Appl Environ Microbiol">
        <title>The gut symbionts Lactobacillus reuteri R2lc and 2010 encode a polyketide synthase cluster that activates the mammalian aryl-hydrocarbon receptor.</title>
        <authorList>
            <person name="Ozcam M."/>
            <person name="Roos S."/>
            <person name="Van Pijkeren J.P."/>
        </authorList>
    </citation>
    <scope>NUCLEOTIDE SEQUENCE [LARGE SCALE GENOMIC DNA]</scope>
    <source>
        <strain evidence="1 2">R2lc</strain>
    </source>
</reference>
<dbReference type="Gene3D" id="1.10.533.10">
    <property type="entry name" value="Death Domain, Fas"/>
    <property type="match status" value="1"/>
</dbReference>
<organism evidence="1 2">
    <name type="scientific">Limosilactobacillus reuteri</name>
    <name type="common">Lactobacillus reuteri</name>
    <dbReference type="NCBI Taxonomy" id="1598"/>
    <lineage>
        <taxon>Bacteria</taxon>
        <taxon>Bacillati</taxon>
        <taxon>Bacillota</taxon>
        <taxon>Bacilli</taxon>
        <taxon>Lactobacillales</taxon>
        <taxon>Lactobacillaceae</taxon>
        <taxon>Limosilactobacillus</taxon>
    </lineage>
</organism>
<gene>
    <name evidence="1" type="ORF">C5O77_01655</name>
</gene>
<dbReference type="InterPro" id="IPR010982">
    <property type="entry name" value="Lambda_DNA-bd_dom_sf"/>
</dbReference>
<sequence>MTEYLTDKQVTAIKRKRGELNLSTVALGRELGLSRWTLDNIFKRNHRKVTPATYKKLSDWLIDEYATADIKDSTTVASQDK</sequence>
<dbReference type="SUPFAM" id="SSF47413">
    <property type="entry name" value="lambda repressor-like DNA-binding domains"/>
    <property type="match status" value="1"/>
</dbReference>
<dbReference type="Proteomes" id="UP000276940">
    <property type="component" value="Unassembled WGS sequence"/>
</dbReference>
<comment type="caution">
    <text evidence="1">The sequence shown here is derived from an EMBL/GenBank/DDBJ whole genome shotgun (WGS) entry which is preliminary data.</text>
</comment>
<evidence type="ECO:0008006" key="3">
    <source>
        <dbReference type="Google" id="ProtNLM"/>
    </source>
</evidence>